<organism evidence="3">
    <name type="scientific">Rhodnius neglectus</name>
    <dbReference type="NCBI Taxonomy" id="72488"/>
    <lineage>
        <taxon>Eukaryota</taxon>
        <taxon>Metazoa</taxon>
        <taxon>Ecdysozoa</taxon>
        <taxon>Arthropoda</taxon>
        <taxon>Hexapoda</taxon>
        <taxon>Insecta</taxon>
        <taxon>Pterygota</taxon>
        <taxon>Neoptera</taxon>
        <taxon>Paraneoptera</taxon>
        <taxon>Hemiptera</taxon>
        <taxon>Heteroptera</taxon>
        <taxon>Panheteroptera</taxon>
        <taxon>Cimicomorpha</taxon>
        <taxon>Reduviidae</taxon>
        <taxon>Triatominae</taxon>
        <taxon>Rhodnius</taxon>
    </lineage>
</organism>
<dbReference type="InterPro" id="IPR042103">
    <property type="entry name" value="SerRS_1_N_sf"/>
</dbReference>
<accession>A0A0P4VN75</accession>
<dbReference type="PANTHER" id="PTHR11778">
    <property type="entry name" value="SERYL-TRNA SYNTHETASE"/>
    <property type="match status" value="1"/>
</dbReference>
<keyword evidence="2" id="KW-0175">Coiled coil</keyword>
<dbReference type="GO" id="GO:0004828">
    <property type="term" value="F:serine-tRNA ligase activity"/>
    <property type="evidence" value="ECO:0007669"/>
    <property type="project" value="InterPro"/>
</dbReference>
<name>A0A0P4VN75_9HEMI</name>
<dbReference type="GO" id="GO:0006434">
    <property type="term" value="P:seryl-tRNA aminoacylation"/>
    <property type="evidence" value="ECO:0007669"/>
    <property type="project" value="InterPro"/>
</dbReference>
<feature type="non-terminal residue" evidence="3">
    <location>
        <position position="1"/>
    </location>
</feature>
<reference evidence="3" key="1">
    <citation type="journal article" date="2016" name="PLoS Negl. Trop. Dis.">
        <title>A Deep Insight into the Sialome of Rhodnius neglectus, a Vector of Chagas Disease.</title>
        <authorList>
            <person name="Santiago P.B."/>
            <person name="Assumpcao T.C."/>
            <person name="Araujo C.N."/>
            <person name="Bastos I.M."/>
            <person name="Neves D."/>
            <person name="Silva I.G."/>
            <person name="Charneau S."/>
            <person name="Queiroz R.M."/>
            <person name="Raiol T."/>
            <person name="Oliveira J.V."/>
            <person name="Sousa M.V."/>
            <person name="Calvo E."/>
            <person name="Ribeiro J.M."/>
            <person name="Santana J.M."/>
        </authorList>
    </citation>
    <scope>NUCLEOTIDE SEQUENCE</scope>
    <source>
        <tissue evidence="3">Salivary glands</tissue>
    </source>
</reference>
<proteinExistence type="evidence at transcript level"/>
<dbReference type="InterPro" id="IPR010978">
    <property type="entry name" value="tRNA-bd_arm"/>
</dbReference>
<feature type="coiled-coil region" evidence="2">
    <location>
        <begin position="43"/>
        <end position="70"/>
    </location>
</feature>
<protein>
    <submittedName>
        <fullName evidence="3">Putative seryl-trna synthetase</fullName>
    </submittedName>
</protein>
<keyword evidence="3" id="KW-0030">Aminoacyl-tRNA synthetase</keyword>
<dbReference type="EMBL" id="GDKW01002653">
    <property type="protein sequence ID" value="JAI53942.1"/>
    <property type="molecule type" value="mRNA"/>
</dbReference>
<evidence type="ECO:0000256" key="1">
    <source>
        <dbReference type="PIRSR" id="PIRSR001529-1"/>
    </source>
</evidence>
<dbReference type="PIRSF" id="PIRSF001529">
    <property type="entry name" value="Ser-tRNA-synth_IIa"/>
    <property type="match status" value="1"/>
</dbReference>
<dbReference type="InterPro" id="IPR045864">
    <property type="entry name" value="aa-tRNA-synth_II/BPL/LPL"/>
</dbReference>
<dbReference type="InterPro" id="IPR002317">
    <property type="entry name" value="Ser-tRNA-ligase_type_1"/>
</dbReference>
<evidence type="ECO:0000313" key="3">
    <source>
        <dbReference type="EMBL" id="JAI53942.1"/>
    </source>
</evidence>
<dbReference type="SUPFAM" id="SSF46589">
    <property type="entry name" value="tRNA-binding arm"/>
    <property type="match status" value="1"/>
</dbReference>
<feature type="site" description="Important for serine binding" evidence="1">
    <location>
        <position position="373"/>
    </location>
</feature>
<dbReference type="Gene3D" id="1.10.287.40">
    <property type="entry name" value="Serine-tRNA synthetase, tRNA binding domain"/>
    <property type="match status" value="1"/>
</dbReference>
<keyword evidence="3" id="KW-0436">Ligase</keyword>
<dbReference type="GO" id="GO:0005524">
    <property type="term" value="F:ATP binding"/>
    <property type="evidence" value="ECO:0007669"/>
    <property type="project" value="InterPro"/>
</dbReference>
<feature type="non-terminal residue" evidence="3">
    <location>
        <position position="404"/>
    </location>
</feature>
<dbReference type="AlphaFoldDB" id="A0A0P4VN75"/>
<dbReference type="Gene3D" id="3.30.930.10">
    <property type="entry name" value="Bira Bifunctional Protein, Domain 2"/>
    <property type="match status" value="1"/>
</dbReference>
<sequence length="404" mass="46666">YSVLKPYLDFDEKLENLEKFENNIKLRGLDIELPMLITKWQHYKSVKDDIQKLEKERIRITEEVSSVEASSDADKIKSLKFAGVNVREALKTLKMVLSELEEQLYPQVLQLPNEIAENFKDELIYSKDVQEADVEDHIEVGNKLDLLEYISPRLYFLKGAAAVFELAMSNKMANLFINNNFIQFSNPDFTRNSIVECLKLKDIQSLLSLDIIRDDEELDRLHLNGGASVFPFCCYHSKSITNVSALPLQYATKGRHYAESQLPGLYGVWQNTSVQIFIGTTKETINEHLSSTVKLLTDFYATFEIPLRVIYVQPNNLSNCEKMRISFQTFSSFHKQYFELGNLSLYGDYISKRMRMYYSENRVDKFIHVISGTVLKIPPLLASLLEYKRDSTVNNSLLNKDNPE</sequence>
<evidence type="ECO:0000256" key="2">
    <source>
        <dbReference type="SAM" id="Coils"/>
    </source>
</evidence>
<dbReference type="SUPFAM" id="SSF55681">
    <property type="entry name" value="Class II aaRS and biotin synthetases"/>
    <property type="match status" value="1"/>
</dbReference>